<dbReference type="InterPro" id="IPR036249">
    <property type="entry name" value="Thioredoxin-like_sf"/>
</dbReference>
<dbReference type="InterPro" id="IPR052565">
    <property type="entry name" value="Glutaredoxin-like_YDR286C"/>
</dbReference>
<organism evidence="1 2">
    <name type="scientific">Marinobacterium maritimum</name>
    <dbReference type="NCBI Taxonomy" id="500162"/>
    <lineage>
        <taxon>Bacteria</taxon>
        <taxon>Pseudomonadati</taxon>
        <taxon>Pseudomonadota</taxon>
        <taxon>Gammaproteobacteria</taxon>
        <taxon>Oceanospirillales</taxon>
        <taxon>Oceanospirillaceae</taxon>
        <taxon>Marinobacterium</taxon>
    </lineage>
</organism>
<dbReference type="Proteomes" id="UP001499915">
    <property type="component" value="Unassembled WGS sequence"/>
</dbReference>
<name>A0ABP3T8W3_9GAMM</name>
<evidence type="ECO:0000313" key="1">
    <source>
        <dbReference type="EMBL" id="GAA0683929.1"/>
    </source>
</evidence>
<dbReference type="Pfam" id="PF05768">
    <property type="entry name" value="Glrx-like"/>
    <property type="match status" value="1"/>
</dbReference>
<dbReference type="EMBL" id="BAAAET010000001">
    <property type="protein sequence ID" value="GAA0683929.1"/>
    <property type="molecule type" value="Genomic_DNA"/>
</dbReference>
<gene>
    <name evidence="1" type="ORF">GCM10009104_06460</name>
</gene>
<accession>A0ABP3T8W3</accession>
<comment type="caution">
    <text evidence="1">The sequence shown here is derived from an EMBL/GenBank/DDBJ whole genome shotgun (WGS) entry which is preliminary data.</text>
</comment>
<protein>
    <submittedName>
        <fullName evidence="1">Glutaredoxin family protein</fullName>
    </submittedName>
</protein>
<dbReference type="Gene3D" id="3.40.30.10">
    <property type="entry name" value="Glutaredoxin"/>
    <property type="match status" value="1"/>
</dbReference>
<dbReference type="PANTHER" id="PTHR33558">
    <property type="entry name" value="GLUTAREDOXIN-LIKE PROTEIN C5ORF63 HOMOLOG"/>
    <property type="match status" value="1"/>
</dbReference>
<proteinExistence type="predicted"/>
<evidence type="ECO:0000313" key="2">
    <source>
        <dbReference type="Proteomes" id="UP001499915"/>
    </source>
</evidence>
<dbReference type="InterPro" id="IPR008554">
    <property type="entry name" value="Glutaredoxin-like"/>
</dbReference>
<keyword evidence="2" id="KW-1185">Reference proteome</keyword>
<dbReference type="RefSeq" id="WP_343802212.1">
    <property type="nucleotide sequence ID" value="NZ_BAAAET010000001.1"/>
</dbReference>
<dbReference type="SUPFAM" id="SSF52833">
    <property type="entry name" value="Thioredoxin-like"/>
    <property type="match status" value="1"/>
</dbReference>
<dbReference type="PANTHER" id="PTHR33558:SF1">
    <property type="entry name" value="GLUTAREDOXIN-LIKE PROTEIN C5ORF63 HOMOLOG"/>
    <property type="match status" value="1"/>
</dbReference>
<reference evidence="2" key="1">
    <citation type="journal article" date="2019" name="Int. J. Syst. Evol. Microbiol.">
        <title>The Global Catalogue of Microorganisms (GCM) 10K type strain sequencing project: providing services to taxonomists for standard genome sequencing and annotation.</title>
        <authorList>
            <consortium name="The Broad Institute Genomics Platform"/>
            <consortium name="The Broad Institute Genome Sequencing Center for Infectious Disease"/>
            <person name="Wu L."/>
            <person name="Ma J."/>
        </authorList>
    </citation>
    <scope>NUCLEOTIDE SEQUENCE [LARGE SCALE GENOMIC DNA]</scope>
    <source>
        <strain evidence="2">JCM 15134</strain>
    </source>
</reference>
<sequence>MLYLDLMTTEGCHLCDEAVVVLQQVLVAGQAEVDLVDIVYDPKLMDAYAERIPVLVERDGDRELGWPFDAQQLRQFLETLPQR</sequence>